<dbReference type="Pfam" id="PF07683">
    <property type="entry name" value="CobW_C"/>
    <property type="match status" value="1"/>
</dbReference>
<evidence type="ECO:0000256" key="3">
    <source>
        <dbReference type="ARBA" id="ARBA00023186"/>
    </source>
</evidence>
<dbReference type="InterPro" id="IPR027417">
    <property type="entry name" value="P-loop_NTPase"/>
</dbReference>
<proteinExistence type="inferred from homology"/>
<evidence type="ECO:0000259" key="7">
    <source>
        <dbReference type="SMART" id="SM00833"/>
    </source>
</evidence>
<dbReference type="Pfam" id="PF02492">
    <property type="entry name" value="cobW"/>
    <property type="match status" value="2"/>
</dbReference>
<accession>A0A6B1FE64</accession>
<dbReference type="InterPro" id="IPR011629">
    <property type="entry name" value="CobW-like_C"/>
</dbReference>
<dbReference type="EMBL" id="VYDO01000198">
    <property type="protein sequence ID" value="MYG38552.1"/>
    <property type="molecule type" value="Genomic_DNA"/>
</dbReference>
<name>A0A6B1FE64_9SYNE</name>
<dbReference type="GO" id="GO:0005737">
    <property type="term" value="C:cytoplasm"/>
    <property type="evidence" value="ECO:0007669"/>
    <property type="project" value="TreeGrafter"/>
</dbReference>
<feature type="compositionally biased region" description="Basic and acidic residues" evidence="6">
    <location>
        <begin position="258"/>
        <end position="267"/>
    </location>
</feature>
<evidence type="ECO:0000256" key="2">
    <source>
        <dbReference type="ARBA" id="ARBA00022801"/>
    </source>
</evidence>
<dbReference type="Gene3D" id="3.30.1220.10">
    <property type="entry name" value="CobW-like, C-terminal domain"/>
    <property type="match status" value="1"/>
</dbReference>
<dbReference type="InterPro" id="IPR036627">
    <property type="entry name" value="CobW-likC_sf"/>
</dbReference>
<dbReference type="AlphaFoldDB" id="A0A6B1FE64"/>
<dbReference type="InterPro" id="IPR051316">
    <property type="entry name" value="Zinc-reg_GTPase_activator"/>
</dbReference>
<feature type="compositionally biased region" description="Basic and acidic residues" evidence="6">
    <location>
        <begin position="484"/>
        <end position="493"/>
    </location>
</feature>
<evidence type="ECO:0000256" key="5">
    <source>
        <dbReference type="ARBA" id="ARBA00049117"/>
    </source>
</evidence>
<feature type="region of interest" description="Disordered" evidence="6">
    <location>
        <begin position="467"/>
        <end position="499"/>
    </location>
</feature>
<dbReference type="SUPFAM" id="SSF90002">
    <property type="entry name" value="Hypothetical protein YjiA, C-terminal domain"/>
    <property type="match status" value="1"/>
</dbReference>
<keyword evidence="3" id="KW-0143">Chaperone</keyword>
<dbReference type="InterPro" id="IPR003495">
    <property type="entry name" value="CobW/HypB/UreG_nucleotide-bd"/>
</dbReference>
<evidence type="ECO:0000256" key="1">
    <source>
        <dbReference type="ARBA" id="ARBA00022741"/>
    </source>
</evidence>
<feature type="domain" description="CobW C-terminal" evidence="7">
    <location>
        <begin position="500"/>
        <end position="590"/>
    </location>
</feature>
<evidence type="ECO:0000256" key="6">
    <source>
        <dbReference type="SAM" id="MobiDB-lite"/>
    </source>
</evidence>
<feature type="region of interest" description="Disordered" evidence="6">
    <location>
        <begin position="241"/>
        <end position="272"/>
    </location>
</feature>
<comment type="caution">
    <text evidence="8">The sequence shown here is derived from an EMBL/GenBank/DDBJ whole genome shotgun (WGS) entry which is preliminary data.</text>
</comment>
<dbReference type="PANTHER" id="PTHR13748:SF62">
    <property type="entry name" value="COBW DOMAIN-CONTAINING PROTEIN"/>
    <property type="match status" value="1"/>
</dbReference>
<sequence>MTTAAKLPVTIVTGFLGAGKTTVLRHVLTQQKRRLAVLVNEFGDVGLDGAALVDCGVCGPESSTAGASSSTAGAQRPTVVELANGCLCCTVQEEFLPVMLELLERRQNLDGIIIETSGLALPQPLLDAFRWPGIRTAVTVDSVVTMVDGEALAAGSVVGDAAAVERQRQADPELEHLTSLETLLADQLHSADLVLVSRADKISAAEMAAVKARIHPHMRPGVPVLASHHGAVPPELLLGLDRDVEGDPSRTSPHHPAGHGDHHDHPHDHHHAPVTSAVVDCGVCGPESSTAGASSSTAGAQRPTVVELANGCLCCTVQEEFLPVMLELLERRQNLDGIIIETSGLALPQPLLDAFRWPGIRTAVTVDSVVTMVDGEALAAGSVVGDAAAVERQRQADPELEHLTSLETLLADQLHSADLVLVSRADKISAAEMAAVKARIHPHMRPGVPVLASHHGAVPPELLLGLDRDVEGDPSRTSPHHPAGHGDHHDHPHDHHHAPVTSAVVKLEGVWDRQALEALLRQQFTAMGLLRAKGYAAIAGKSLPLMIQAVGPRLETWYQARSDNRGGLTMVLIGLAVDPSPLRTALADLRLRSARSSVPVP</sequence>
<evidence type="ECO:0000313" key="8">
    <source>
        <dbReference type="EMBL" id="MYG38552.1"/>
    </source>
</evidence>
<dbReference type="CDD" id="cd03112">
    <property type="entry name" value="CobW-like"/>
    <property type="match status" value="1"/>
</dbReference>
<organism evidence="8">
    <name type="scientific">Synechococcus sp. SB0676_bin_10</name>
    <dbReference type="NCBI Taxonomy" id="2604869"/>
    <lineage>
        <taxon>Bacteria</taxon>
        <taxon>Bacillati</taxon>
        <taxon>Cyanobacteriota</taxon>
        <taxon>Cyanophyceae</taxon>
        <taxon>Synechococcales</taxon>
        <taxon>Synechococcaceae</taxon>
        <taxon>Synechococcus</taxon>
    </lineage>
</organism>
<keyword evidence="2" id="KW-0378">Hydrolase</keyword>
<dbReference type="SMART" id="SM00833">
    <property type="entry name" value="CobW_C"/>
    <property type="match status" value="1"/>
</dbReference>
<dbReference type="Gene3D" id="3.40.50.300">
    <property type="entry name" value="P-loop containing nucleotide triphosphate hydrolases"/>
    <property type="match status" value="2"/>
</dbReference>
<comment type="similarity">
    <text evidence="4">Belongs to the SIMIBI class G3E GTPase family. ZNG1 subfamily.</text>
</comment>
<dbReference type="SUPFAM" id="SSF52540">
    <property type="entry name" value="P-loop containing nucleoside triphosphate hydrolases"/>
    <property type="match status" value="2"/>
</dbReference>
<dbReference type="PANTHER" id="PTHR13748">
    <property type="entry name" value="COBW-RELATED"/>
    <property type="match status" value="1"/>
</dbReference>
<dbReference type="GO" id="GO:0016787">
    <property type="term" value="F:hydrolase activity"/>
    <property type="evidence" value="ECO:0007669"/>
    <property type="project" value="UniProtKB-KW"/>
</dbReference>
<evidence type="ECO:0000256" key="4">
    <source>
        <dbReference type="ARBA" id="ARBA00034320"/>
    </source>
</evidence>
<reference evidence="8" key="1">
    <citation type="submission" date="2019-09" db="EMBL/GenBank/DDBJ databases">
        <title>Characterisation of the sponge microbiome using genome-centric metagenomics.</title>
        <authorList>
            <person name="Engelberts J.P."/>
            <person name="Robbins S.J."/>
            <person name="De Goeij J.M."/>
            <person name="Aranda M."/>
            <person name="Bell S.C."/>
            <person name="Webster N.S."/>
        </authorList>
    </citation>
    <scope>NUCLEOTIDE SEQUENCE</scope>
    <source>
        <strain evidence="8">SB0676_bin_10</strain>
    </source>
</reference>
<protein>
    <recommendedName>
        <fullName evidence="7">CobW C-terminal domain-containing protein</fullName>
    </recommendedName>
</protein>
<keyword evidence="1" id="KW-0547">Nucleotide-binding</keyword>
<comment type="catalytic activity">
    <reaction evidence="5">
        <text>GTP + H2O = GDP + phosphate + H(+)</text>
        <dbReference type="Rhea" id="RHEA:19669"/>
        <dbReference type="ChEBI" id="CHEBI:15377"/>
        <dbReference type="ChEBI" id="CHEBI:15378"/>
        <dbReference type="ChEBI" id="CHEBI:37565"/>
        <dbReference type="ChEBI" id="CHEBI:43474"/>
        <dbReference type="ChEBI" id="CHEBI:58189"/>
    </reaction>
    <physiologicalReaction direction="left-to-right" evidence="5">
        <dbReference type="Rhea" id="RHEA:19670"/>
    </physiologicalReaction>
</comment>
<gene>
    <name evidence="8" type="ORF">F4162_06155</name>
</gene>
<dbReference type="GO" id="GO:0000166">
    <property type="term" value="F:nucleotide binding"/>
    <property type="evidence" value="ECO:0007669"/>
    <property type="project" value="UniProtKB-KW"/>
</dbReference>